<dbReference type="Gene3D" id="3.60.40.10">
    <property type="entry name" value="PPM-type phosphatase domain"/>
    <property type="match status" value="1"/>
</dbReference>
<dbReference type="PANTHER" id="PTHR43156">
    <property type="entry name" value="STAGE II SPORULATION PROTEIN E-RELATED"/>
    <property type="match status" value="1"/>
</dbReference>
<dbReference type="SUPFAM" id="SSF55874">
    <property type="entry name" value="ATPase domain of HSP90 chaperone/DNA topoisomerase II/histidine kinase"/>
    <property type="match status" value="1"/>
</dbReference>
<dbReference type="Gene3D" id="3.30.565.10">
    <property type="entry name" value="Histidine kinase-like ATPase, C-terminal domain"/>
    <property type="match status" value="1"/>
</dbReference>
<dbReference type="InterPro" id="IPR036457">
    <property type="entry name" value="PPM-type-like_dom_sf"/>
</dbReference>
<dbReference type="InterPro" id="IPR029016">
    <property type="entry name" value="GAF-like_dom_sf"/>
</dbReference>
<dbReference type="InterPro" id="IPR000014">
    <property type="entry name" value="PAS"/>
</dbReference>
<keyword evidence="4" id="KW-1185">Reference proteome</keyword>
<dbReference type="InterPro" id="IPR035965">
    <property type="entry name" value="PAS-like_dom_sf"/>
</dbReference>
<dbReference type="RefSeq" id="WP_381082170.1">
    <property type="nucleotide sequence ID" value="NZ_JBHUDX010000031.1"/>
</dbReference>
<dbReference type="InterPro" id="IPR052016">
    <property type="entry name" value="Bact_Sigma-Reg"/>
</dbReference>
<dbReference type="InterPro" id="IPR003594">
    <property type="entry name" value="HATPase_dom"/>
</dbReference>
<dbReference type="Pfam" id="PF07228">
    <property type="entry name" value="SpoIIE"/>
    <property type="match status" value="1"/>
</dbReference>
<dbReference type="Proteomes" id="UP001597261">
    <property type="component" value="Unassembled WGS sequence"/>
</dbReference>
<organism evidence="3 4">
    <name type="scientific">Streptomyces caeni</name>
    <dbReference type="NCBI Taxonomy" id="2307231"/>
    <lineage>
        <taxon>Bacteria</taxon>
        <taxon>Bacillati</taxon>
        <taxon>Actinomycetota</taxon>
        <taxon>Actinomycetes</taxon>
        <taxon>Kitasatosporales</taxon>
        <taxon>Streptomycetaceae</taxon>
        <taxon>Streptomyces</taxon>
    </lineage>
</organism>
<dbReference type="EMBL" id="JBHUDX010000031">
    <property type="protein sequence ID" value="MFD1659224.1"/>
    <property type="molecule type" value="Genomic_DNA"/>
</dbReference>
<gene>
    <name evidence="3" type="ORF">ACFSL4_13675</name>
</gene>
<dbReference type="SMART" id="SM00331">
    <property type="entry name" value="PP2C_SIG"/>
    <property type="match status" value="1"/>
</dbReference>
<dbReference type="Pfam" id="PF13581">
    <property type="entry name" value="HATPase_c_2"/>
    <property type="match status" value="1"/>
</dbReference>
<comment type="caution">
    <text evidence="3">The sequence shown here is derived from an EMBL/GenBank/DDBJ whole genome shotgun (WGS) entry which is preliminary data.</text>
</comment>
<dbReference type="Gene3D" id="3.30.450.40">
    <property type="match status" value="1"/>
</dbReference>
<dbReference type="InterPro" id="IPR036890">
    <property type="entry name" value="HATPase_C_sf"/>
</dbReference>
<dbReference type="SUPFAM" id="SSF55785">
    <property type="entry name" value="PYP-like sensor domain (PAS domain)"/>
    <property type="match status" value="1"/>
</dbReference>
<dbReference type="PANTHER" id="PTHR43156:SF2">
    <property type="entry name" value="STAGE II SPORULATION PROTEIN E"/>
    <property type="match status" value="1"/>
</dbReference>
<feature type="domain" description="PPM-type phosphatase" evidence="2">
    <location>
        <begin position="347"/>
        <end position="571"/>
    </location>
</feature>
<evidence type="ECO:0000313" key="3">
    <source>
        <dbReference type="EMBL" id="MFD1659224.1"/>
    </source>
</evidence>
<proteinExistence type="predicted"/>
<dbReference type="Gene3D" id="3.30.450.20">
    <property type="entry name" value="PAS domain"/>
    <property type="match status" value="1"/>
</dbReference>
<protein>
    <submittedName>
        <fullName evidence="3">SpoIIE family protein phosphatase</fullName>
    </submittedName>
</protein>
<sequence length="699" mass="74521">MTGGDDRFGTGSAEWGQPAELVLDAAWTVLACTRPALGLLGASVGEVRGRSLKSFFVDPSVWAAQAETADGGPLRSGHAALRRADGGRVDVEVTVAALAGSTQARLLVRLVPVAEAGREDELGMRVASRGGALSAADPRVQQRLDLLRAAAVRIGGSLDVVRNARELVDLLVPVFADLGAVDLTEEVLAGQEPGQFFPGTPLRRVAVAAAEGPWPQEVYGLGERVVMGRAEAEHVRRGAAGVLQDLGRLRATASEDPQRSRLILPPTARSLLVIPLQARGAVLGAVPLWRCGNRVPFDQADAALAEEIGSRMALGLDNARRYTRERHAAEVLQRSLLPPPVVRLAGAETAGVYAPASTAAGTGGSWYDVIRLSGVRVAFVVGKVAGHGVNAAGAMGRLRSAVQTLADLDPPPEELLSHLDDLVTRISDDERHRPGSVTGSLGGATCLYATYDPVTGQCLVAGAGHSAPVLVRRHQDTVEVVDLQPGPPLGSSTEPFESVELHLQPGDVLVFRSGPATRRSQDTERDLEQLCADAQLAARSRDPLVDTAEELLTRMRRVPRAEDIALLLARVDRIPPTHTASWQLPADPGLVAHARALASAQLAHWGLQQLDFTTEVIVSELITNAIRYAGGPIGLRMIKEHRLICEVSDPSQSQPYLRRARLSDEGGRGLFLIAQLAHRWGSRYHPGGKTIWTEQLVED</sequence>
<dbReference type="SUPFAM" id="SSF55781">
    <property type="entry name" value="GAF domain-like"/>
    <property type="match status" value="1"/>
</dbReference>
<dbReference type="CDD" id="cd00130">
    <property type="entry name" value="PAS"/>
    <property type="match status" value="1"/>
</dbReference>
<evidence type="ECO:0000313" key="4">
    <source>
        <dbReference type="Proteomes" id="UP001597261"/>
    </source>
</evidence>
<accession>A0ABW4IPK4</accession>
<reference evidence="4" key="1">
    <citation type="journal article" date="2019" name="Int. J. Syst. Evol. Microbiol.">
        <title>The Global Catalogue of Microorganisms (GCM) 10K type strain sequencing project: providing services to taxonomists for standard genome sequencing and annotation.</title>
        <authorList>
            <consortium name="The Broad Institute Genomics Platform"/>
            <consortium name="The Broad Institute Genome Sequencing Center for Infectious Disease"/>
            <person name="Wu L."/>
            <person name="Ma J."/>
        </authorList>
    </citation>
    <scope>NUCLEOTIDE SEQUENCE [LARGE SCALE GENOMIC DNA]</scope>
    <source>
        <strain evidence="4">CGMCC 1.12470</strain>
    </source>
</reference>
<dbReference type="CDD" id="cd16936">
    <property type="entry name" value="HATPase_RsbW-like"/>
    <property type="match status" value="1"/>
</dbReference>
<evidence type="ECO:0000259" key="2">
    <source>
        <dbReference type="SMART" id="SM00331"/>
    </source>
</evidence>
<evidence type="ECO:0000256" key="1">
    <source>
        <dbReference type="ARBA" id="ARBA00022801"/>
    </source>
</evidence>
<dbReference type="InterPro" id="IPR001932">
    <property type="entry name" value="PPM-type_phosphatase-like_dom"/>
</dbReference>
<keyword evidence="1" id="KW-0378">Hydrolase</keyword>
<name>A0ABW4IPK4_9ACTN</name>